<organism evidence="1 2">
    <name type="scientific">Pisolithus microcarpus 441</name>
    <dbReference type="NCBI Taxonomy" id="765257"/>
    <lineage>
        <taxon>Eukaryota</taxon>
        <taxon>Fungi</taxon>
        <taxon>Dikarya</taxon>
        <taxon>Basidiomycota</taxon>
        <taxon>Agaricomycotina</taxon>
        <taxon>Agaricomycetes</taxon>
        <taxon>Agaricomycetidae</taxon>
        <taxon>Boletales</taxon>
        <taxon>Sclerodermatineae</taxon>
        <taxon>Pisolithaceae</taxon>
        <taxon>Pisolithus</taxon>
    </lineage>
</organism>
<evidence type="ECO:0000313" key="2">
    <source>
        <dbReference type="Proteomes" id="UP000054018"/>
    </source>
</evidence>
<reference evidence="1 2" key="1">
    <citation type="submission" date="2014-04" db="EMBL/GenBank/DDBJ databases">
        <authorList>
            <consortium name="DOE Joint Genome Institute"/>
            <person name="Kuo A."/>
            <person name="Kohler A."/>
            <person name="Costa M.D."/>
            <person name="Nagy L.G."/>
            <person name="Floudas D."/>
            <person name="Copeland A."/>
            <person name="Barry K.W."/>
            <person name="Cichocki N."/>
            <person name="Veneault-Fourrey C."/>
            <person name="LaButti K."/>
            <person name="Lindquist E.A."/>
            <person name="Lipzen A."/>
            <person name="Lundell T."/>
            <person name="Morin E."/>
            <person name="Murat C."/>
            <person name="Sun H."/>
            <person name="Tunlid A."/>
            <person name="Henrissat B."/>
            <person name="Grigoriev I.V."/>
            <person name="Hibbett D.S."/>
            <person name="Martin F."/>
            <person name="Nordberg H.P."/>
            <person name="Cantor M.N."/>
            <person name="Hua S.X."/>
        </authorList>
    </citation>
    <scope>NUCLEOTIDE SEQUENCE [LARGE SCALE GENOMIC DNA]</scope>
    <source>
        <strain evidence="1 2">441</strain>
    </source>
</reference>
<accession>A0A0C9ZC84</accession>
<dbReference type="HOGENOM" id="CLU_2961776_0_0_1"/>
<reference evidence="2" key="2">
    <citation type="submission" date="2015-01" db="EMBL/GenBank/DDBJ databases">
        <title>Evolutionary Origins and Diversification of the Mycorrhizal Mutualists.</title>
        <authorList>
            <consortium name="DOE Joint Genome Institute"/>
            <consortium name="Mycorrhizal Genomics Consortium"/>
            <person name="Kohler A."/>
            <person name="Kuo A."/>
            <person name="Nagy L.G."/>
            <person name="Floudas D."/>
            <person name="Copeland A."/>
            <person name="Barry K.W."/>
            <person name="Cichocki N."/>
            <person name="Veneault-Fourrey C."/>
            <person name="LaButti K."/>
            <person name="Lindquist E.A."/>
            <person name="Lipzen A."/>
            <person name="Lundell T."/>
            <person name="Morin E."/>
            <person name="Murat C."/>
            <person name="Riley R."/>
            <person name="Ohm R."/>
            <person name="Sun H."/>
            <person name="Tunlid A."/>
            <person name="Henrissat B."/>
            <person name="Grigoriev I.V."/>
            <person name="Hibbett D.S."/>
            <person name="Martin F."/>
        </authorList>
    </citation>
    <scope>NUCLEOTIDE SEQUENCE [LARGE SCALE GENOMIC DNA]</scope>
    <source>
        <strain evidence="2">441</strain>
    </source>
</reference>
<dbReference type="EMBL" id="KN833773">
    <property type="protein sequence ID" value="KIK20032.1"/>
    <property type="molecule type" value="Genomic_DNA"/>
</dbReference>
<name>A0A0C9ZC84_9AGAM</name>
<protein>
    <submittedName>
        <fullName evidence="1">Unplaced genomic scaffold scaffold_89, whole genome shotgun sequence</fullName>
    </submittedName>
</protein>
<dbReference type="AlphaFoldDB" id="A0A0C9ZC84"/>
<keyword evidence="2" id="KW-1185">Reference proteome</keyword>
<gene>
    <name evidence="1" type="ORF">PISMIDRAFT_682665</name>
</gene>
<sequence length="59" mass="6206">MEGLGEGHLLCRIAAERAAPSVSYSACGSAANIVIEWEPSVMSKVTEAPLEGEFVRDLG</sequence>
<evidence type="ECO:0000313" key="1">
    <source>
        <dbReference type="EMBL" id="KIK20032.1"/>
    </source>
</evidence>
<dbReference type="Proteomes" id="UP000054018">
    <property type="component" value="Unassembled WGS sequence"/>
</dbReference>
<proteinExistence type="predicted"/>